<reference evidence="1" key="2">
    <citation type="journal article" date="2015" name="Fish Shellfish Immunol.">
        <title>Early steps in the European eel (Anguilla anguilla)-Vibrio vulnificus interaction in the gills: Role of the RtxA13 toxin.</title>
        <authorList>
            <person name="Callol A."/>
            <person name="Pajuelo D."/>
            <person name="Ebbesson L."/>
            <person name="Teles M."/>
            <person name="MacKenzie S."/>
            <person name="Amaro C."/>
        </authorList>
    </citation>
    <scope>NUCLEOTIDE SEQUENCE</scope>
</reference>
<reference evidence="1" key="1">
    <citation type="submission" date="2014-11" db="EMBL/GenBank/DDBJ databases">
        <authorList>
            <person name="Amaro Gonzalez C."/>
        </authorList>
    </citation>
    <scope>NUCLEOTIDE SEQUENCE</scope>
</reference>
<organism evidence="1">
    <name type="scientific">Anguilla anguilla</name>
    <name type="common">European freshwater eel</name>
    <name type="synonym">Muraena anguilla</name>
    <dbReference type="NCBI Taxonomy" id="7936"/>
    <lineage>
        <taxon>Eukaryota</taxon>
        <taxon>Metazoa</taxon>
        <taxon>Chordata</taxon>
        <taxon>Craniata</taxon>
        <taxon>Vertebrata</taxon>
        <taxon>Euteleostomi</taxon>
        <taxon>Actinopterygii</taxon>
        <taxon>Neopterygii</taxon>
        <taxon>Teleostei</taxon>
        <taxon>Anguilliformes</taxon>
        <taxon>Anguillidae</taxon>
        <taxon>Anguilla</taxon>
    </lineage>
</organism>
<dbReference type="AlphaFoldDB" id="A0A0E9TE63"/>
<evidence type="ECO:0000313" key="1">
    <source>
        <dbReference type="EMBL" id="JAH51205.1"/>
    </source>
</evidence>
<dbReference type="EMBL" id="GBXM01057372">
    <property type="protein sequence ID" value="JAH51205.1"/>
    <property type="molecule type" value="Transcribed_RNA"/>
</dbReference>
<proteinExistence type="predicted"/>
<accession>A0A0E9TE63</accession>
<protein>
    <submittedName>
        <fullName evidence="1">Uncharacterized protein</fullName>
    </submittedName>
</protein>
<sequence length="20" mass="2108">MGTLHCRSNFSVSIADSLVA</sequence>
<name>A0A0E9TE63_ANGAN</name>